<accession>A0ABU7XYW8</accession>
<evidence type="ECO:0000256" key="1">
    <source>
        <dbReference type="SAM" id="Coils"/>
    </source>
</evidence>
<keyword evidence="1" id="KW-0175">Coiled coil</keyword>
<reference evidence="2 3" key="1">
    <citation type="submission" date="2022-09" db="EMBL/GenBank/DDBJ databases">
        <title>Genome sequencing of Flavivirga sp. MEBiC05379.</title>
        <authorList>
            <person name="Oh H.-M."/>
            <person name="Kwon K.K."/>
            <person name="Park M.J."/>
            <person name="Yang S.-H."/>
        </authorList>
    </citation>
    <scope>NUCLEOTIDE SEQUENCE [LARGE SCALE GENOMIC DNA]</scope>
    <source>
        <strain evidence="2 3">MEBiC05379</strain>
    </source>
</reference>
<proteinExistence type="predicted"/>
<organism evidence="2 3">
    <name type="scientific">Flavivirga spongiicola</name>
    <dbReference type="NCBI Taxonomy" id="421621"/>
    <lineage>
        <taxon>Bacteria</taxon>
        <taxon>Pseudomonadati</taxon>
        <taxon>Bacteroidota</taxon>
        <taxon>Flavobacteriia</taxon>
        <taxon>Flavobacteriales</taxon>
        <taxon>Flavobacteriaceae</taxon>
        <taxon>Flavivirga</taxon>
    </lineage>
</organism>
<evidence type="ECO:0000313" key="2">
    <source>
        <dbReference type="EMBL" id="MEF3835546.1"/>
    </source>
</evidence>
<feature type="coiled-coil region" evidence="1">
    <location>
        <begin position="100"/>
        <end position="127"/>
    </location>
</feature>
<comment type="caution">
    <text evidence="2">The sequence shown here is derived from an EMBL/GenBank/DDBJ whole genome shotgun (WGS) entry which is preliminary data.</text>
</comment>
<dbReference type="EMBL" id="JAODOP010000004">
    <property type="protein sequence ID" value="MEF3835546.1"/>
    <property type="molecule type" value="Genomic_DNA"/>
</dbReference>
<name>A0ABU7XYW8_9FLAO</name>
<dbReference type="Proteomes" id="UP001337305">
    <property type="component" value="Unassembled WGS sequence"/>
</dbReference>
<dbReference type="RefSeq" id="WP_303307831.1">
    <property type="nucleotide sequence ID" value="NZ_JAODOP010000004.1"/>
</dbReference>
<gene>
    <name evidence="2" type="ORF">N1F79_20645</name>
</gene>
<protein>
    <submittedName>
        <fullName evidence="2">Uncharacterized protein</fullName>
    </submittedName>
</protein>
<evidence type="ECO:0000313" key="3">
    <source>
        <dbReference type="Proteomes" id="UP001337305"/>
    </source>
</evidence>
<keyword evidence="3" id="KW-1185">Reference proteome</keyword>
<sequence>MVIPPLKPNRFYRLDASYFSSESIVTMFTMMHEEKNTDWYTDKKEWMKLLKRISKRNEPYSITYDPTIVELNSFKNRIKNIDLGVLEINEADFISGIQDAKIIEKKKQELKKKKEDLLVALHQISKREFEILNFDENKSKIDNNSLVKFCKWIKSKSNFTNDDTTYFSSELVNSLDYINIYEFYENYLIGPLNDDAIRAGNLKNVIAQSIDNEKKFYTGSELIPNYLMNFEEIVMHGTFALSTYSDSFETSFKTSLVPDFGYVTYITEQENAPKGGNLFLGVNISLSPSNKNVPLQISKLSLMQRLSIHTGVTVGSIQKDNVRDNFFGNYSLLLGGSYKVLTQGTRINFGGLFYHKIDAINGSKSIAVQPFIGLSIDLEIKKWLQTIFPKIEI</sequence>